<reference evidence="6 7" key="1">
    <citation type="submission" date="2018-08" db="EMBL/GenBank/DDBJ databases">
        <title>Bacillus chawlae sp. nov., Bacillus glennii sp. nov., and Bacillus saganii sp. nov. Isolated from the Vehicle Assembly Building at Kennedy Space Center where the Viking Spacecraft were Assembled.</title>
        <authorList>
            <person name="Seuylemezian A."/>
            <person name="Vaishampayan P."/>
        </authorList>
    </citation>
    <scope>NUCLEOTIDE SEQUENCE [LARGE SCALE GENOMIC DNA]</scope>
    <source>
        <strain evidence="6 7">V47-23a</strain>
    </source>
</reference>
<comment type="subcellular location">
    <subcellularLocation>
        <location evidence="1">Membrane</location>
        <topology evidence="1">Multi-pass membrane protein</topology>
    </subcellularLocation>
</comment>
<evidence type="ECO:0000256" key="2">
    <source>
        <dbReference type="ARBA" id="ARBA00022692"/>
    </source>
</evidence>
<evidence type="ECO:0000313" key="6">
    <source>
        <dbReference type="EMBL" id="RFU66423.1"/>
    </source>
</evidence>
<dbReference type="Pfam" id="PF09685">
    <property type="entry name" value="MamF_MmsF"/>
    <property type="match status" value="1"/>
</dbReference>
<sequence length="106" mass="11970">MADQSEKLLAAAIYVISFFTAFIGPLIIWLIKKNESAYIDYHGREYLNFLISYSLYGFIGGLLTLIFIGWLLLPIVALLGFIFTIIGAVKAAEGVEYRIPFVFRIL</sequence>
<evidence type="ECO:0000256" key="4">
    <source>
        <dbReference type="ARBA" id="ARBA00023136"/>
    </source>
</evidence>
<comment type="caution">
    <text evidence="6">The sequence shown here is derived from an EMBL/GenBank/DDBJ whole genome shotgun (WGS) entry which is preliminary data.</text>
</comment>
<keyword evidence="2 5" id="KW-0812">Transmembrane</keyword>
<keyword evidence="7" id="KW-1185">Reference proteome</keyword>
<keyword evidence="4 5" id="KW-0472">Membrane</keyword>
<name>A0A372LJ73_9BACI</name>
<evidence type="ECO:0000256" key="5">
    <source>
        <dbReference type="SAM" id="Phobius"/>
    </source>
</evidence>
<organism evidence="6 7">
    <name type="scientific">Peribacillus saganii</name>
    <dbReference type="NCBI Taxonomy" id="2303992"/>
    <lineage>
        <taxon>Bacteria</taxon>
        <taxon>Bacillati</taxon>
        <taxon>Bacillota</taxon>
        <taxon>Bacilli</taxon>
        <taxon>Bacillales</taxon>
        <taxon>Bacillaceae</taxon>
        <taxon>Peribacillus</taxon>
    </lineage>
</organism>
<evidence type="ECO:0000256" key="1">
    <source>
        <dbReference type="ARBA" id="ARBA00004141"/>
    </source>
</evidence>
<dbReference type="AlphaFoldDB" id="A0A372LJ73"/>
<dbReference type="InterPro" id="IPR019109">
    <property type="entry name" value="MamF_MmsF"/>
</dbReference>
<dbReference type="EMBL" id="QVTE01000051">
    <property type="protein sequence ID" value="RFU66423.1"/>
    <property type="molecule type" value="Genomic_DNA"/>
</dbReference>
<feature type="transmembrane region" description="Helical" evidence="5">
    <location>
        <begin position="56"/>
        <end position="89"/>
    </location>
</feature>
<keyword evidence="3 5" id="KW-1133">Transmembrane helix</keyword>
<proteinExistence type="predicted"/>
<accession>A0A372LJ73</accession>
<dbReference type="OrthoDB" id="9808930at2"/>
<dbReference type="RefSeq" id="WP_117328007.1">
    <property type="nucleotide sequence ID" value="NZ_QVTE01000051.1"/>
</dbReference>
<gene>
    <name evidence="6" type="ORF">D0469_17485</name>
</gene>
<evidence type="ECO:0000256" key="3">
    <source>
        <dbReference type="ARBA" id="ARBA00022989"/>
    </source>
</evidence>
<evidence type="ECO:0000313" key="7">
    <source>
        <dbReference type="Proteomes" id="UP000264541"/>
    </source>
</evidence>
<feature type="transmembrane region" description="Helical" evidence="5">
    <location>
        <begin position="12"/>
        <end position="31"/>
    </location>
</feature>
<protein>
    <submittedName>
        <fullName evidence="6">DUF4870 domain-containing protein</fullName>
    </submittedName>
</protein>
<dbReference type="Proteomes" id="UP000264541">
    <property type="component" value="Unassembled WGS sequence"/>
</dbReference>